<evidence type="ECO:0000256" key="3">
    <source>
        <dbReference type="ARBA" id="ARBA00022840"/>
    </source>
</evidence>
<keyword evidence="4" id="KW-0346">Stress response</keyword>
<dbReference type="Gene3D" id="3.90.640.10">
    <property type="entry name" value="Actin, Chain A, domain 4"/>
    <property type="match status" value="1"/>
</dbReference>
<protein>
    <recommendedName>
        <fullName evidence="9">Hsp70 family protein</fullName>
    </recommendedName>
</protein>
<comment type="caution">
    <text evidence="7">The sequence shown here is derived from an EMBL/GenBank/DDBJ whole genome shotgun (WGS) entry which is preliminary data.</text>
</comment>
<keyword evidence="8" id="KW-1185">Reference proteome</keyword>
<evidence type="ECO:0000313" key="8">
    <source>
        <dbReference type="Proteomes" id="UP000660611"/>
    </source>
</evidence>
<feature type="compositionally biased region" description="Pro residues" evidence="6">
    <location>
        <begin position="426"/>
        <end position="436"/>
    </location>
</feature>
<evidence type="ECO:0000256" key="4">
    <source>
        <dbReference type="ARBA" id="ARBA00023016"/>
    </source>
</evidence>
<keyword evidence="2" id="KW-0547">Nucleotide-binding</keyword>
<dbReference type="SUPFAM" id="SSF53067">
    <property type="entry name" value="Actin-like ATPase domain"/>
    <property type="match status" value="2"/>
</dbReference>
<feature type="region of interest" description="Disordered" evidence="6">
    <location>
        <begin position="349"/>
        <end position="436"/>
    </location>
</feature>
<organism evidence="7 8">
    <name type="scientific">Dactylosporangium siamense</name>
    <dbReference type="NCBI Taxonomy" id="685454"/>
    <lineage>
        <taxon>Bacteria</taxon>
        <taxon>Bacillati</taxon>
        <taxon>Actinomycetota</taxon>
        <taxon>Actinomycetes</taxon>
        <taxon>Micromonosporales</taxon>
        <taxon>Micromonosporaceae</taxon>
        <taxon>Dactylosporangium</taxon>
    </lineage>
</organism>
<dbReference type="RefSeq" id="WP_203847118.1">
    <property type="nucleotide sequence ID" value="NZ_BAAAVW010000009.1"/>
</dbReference>
<feature type="compositionally biased region" description="Low complexity" evidence="6">
    <location>
        <begin position="609"/>
        <end position="620"/>
    </location>
</feature>
<evidence type="ECO:0000313" key="7">
    <source>
        <dbReference type="EMBL" id="GIG45336.1"/>
    </source>
</evidence>
<name>A0A919PLC3_9ACTN</name>
<feature type="compositionally biased region" description="Pro residues" evidence="6">
    <location>
        <begin position="380"/>
        <end position="392"/>
    </location>
</feature>
<proteinExistence type="inferred from homology"/>
<dbReference type="EMBL" id="BONQ01000050">
    <property type="protein sequence ID" value="GIG45336.1"/>
    <property type="molecule type" value="Genomic_DNA"/>
</dbReference>
<evidence type="ECO:0000256" key="1">
    <source>
        <dbReference type="ARBA" id="ARBA00007381"/>
    </source>
</evidence>
<comment type="similarity">
    <text evidence="1">Belongs to the heat shock protein 70 family.</text>
</comment>
<evidence type="ECO:0000256" key="2">
    <source>
        <dbReference type="ARBA" id="ARBA00022741"/>
    </source>
</evidence>
<sequence>MGGYQLSVDFGTSSTVAVLAGPDGEHHPLLFDGEEFLPSATCLDNAPHLLVGRDALILGQAHPDRLAAYPKRAVDRGAVVLGGVECPVGDLYAAVFARVAAEARRVAGEPMSTVTLTHPACWDRRRQATLTRAAAKVGLGPTRLVAEPVAAARHLLDSGTLEVDDGAALIVYDLGAGSFDAAVVRRSGPTFDLLAQRGLPDAGGLDLDTAIAAHLGNLLADDTIRWERLARPQSVEDRRAARRLLDEIRAGKELLSAAASTTIRVPLFDEAVPLSRADLERIARPLLDRTVSATVAAVAEAGVTRAEVAGVLLIGGSSRIPLVARVLREALGVEPTAIQRPKLAVADGCLPVRPRNQARRPRRPEPGPTQPDAATDVDAPPSPASGPHPPAPGVRGPAAPESPASEVPPFRPASFGPAPGATRTAAPPPRHWPEPPVVEPVDVLVEHPPSLLDRLRRRSRPRPPAASVPHEAASVPHQAASVPHQAASVPHQAVKASRSRAARVVKVAAGTMAGSAVALAAGVWVGFAVAPSESFSTIQVGQCVRQDGAEARRVDCAEADAYTVTARVYPAGSCPDPAQPYAMQELTQLCLAPAARKPVGPLPASSLPAGSGSVDSGSAAPKPAPSTRRFGP</sequence>
<feature type="region of interest" description="Disordered" evidence="6">
    <location>
        <begin position="598"/>
        <end position="632"/>
    </location>
</feature>
<dbReference type="InterPro" id="IPR013126">
    <property type="entry name" value="Hsp_70_fam"/>
</dbReference>
<dbReference type="GO" id="GO:0005524">
    <property type="term" value="F:ATP binding"/>
    <property type="evidence" value="ECO:0007669"/>
    <property type="project" value="UniProtKB-KW"/>
</dbReference>
<dbReference type="GO" id="GO:0140662">
    <property type="term" value="F:ATP-dependent protein folding chaperone"/>
    <property type="evidence" value="ECO:0007669"/>
    <property type="project" value="InterPro"/>
</dbReference>
<reference evidence="7" key="1">
    <citation type="submission" date="2021-01" db="EMBL/GenBank/DDBJ databases">
        <title>Whole genome shotgun sequence of Dactylosporangium siamense NBRC 106093.</title>
        <authorList>
            <person name="Komaki H."/>
            <person name="Tamura T."/>
        </authorList>
    </citation>
    <scope>NUCLEOTIDE SEQUENCE</scope>
    <source>
        <strain evidence="7">NBRC 106093</strain>
    </source>
</reference>
<evidence type="ECO:0008006" key="9">
    <source>
        <dbReference type="Google" id="ProtNLM"/>
    </source>
</evidence>
<dbReference type="PROSITE" id="PS01036">
    <property type="entry name" value="HSP70_3"/>
    <property type="match status" value="1"/>
</dbReference>
<dbReference type="Pfam" id="PF00012">
    <property type="entry name" value="HSP70"/>
    <property type="match status" value="1"/>
</dbReference>
<dbReference type="InterPro" id="IPR018181">
    <property type="entry name" value="Heat_shock_70_CS"/>
</dbReference>
<dbReference type="PANTHER" id="PTHR45639">
    <property type="entry name" value="HSC70CB, ISOFORM G-RELATED"/>
    <property type="match status" value="1"/>
</dbReference>
<dbReference type="InterPro" id="IPR043129">
    <property type="entry name" value="ATPase_NBD"/>
</dbReference>
<feature type="compositionally biased region" description="Low complexity" evidence="6">
    <location>
        <begin position="393"/>
        <end position="408"/>
    </location>
</feature>
<gene>
    <name evidence="7" type="ORF">Dsi01nite_033770</name>
</gene>
<keyword evidence="5" id="KW-0143">Chaperone</keyword>
<dbReference type="Proteomes" id="UP000660611">
    <property type="component" value="Unassembled WGS sequence"/>
</dbReference>
<keyword evidence="3" id="KW-0067">ATP-binding</keyword>
<accession>A0A919PLC3</accession>
<feature type="compositionally biased region" description="Low complexity" evidence="6">
    <location>
        <begin position="416"/>
        <end position="425"/>
    </location>
</feature>
<feature type="region of interest" description="Disordered" evidence="6">
    <location>
        <begin position="452"/>
        <end position="478"/>
    </location>
</feature>
<dbReference type="Gene3D" id="3.30.420.40">
    <property type="match status" value="2"/>
</dbReference>
<evidence type="ECO:0000256" key="5">
    <source>
        <dbReference type="ARBA" id="ARBA00023186"/>
    </source>
</evidence>
<dbReference type="AlphaFoldDB" id="A0A919PLC3"/>
<dbReference type="PANTHER" id="PTHR45639:SF34">
    <property type="entry name" value="CHAPERONE PROTEIN DNAK"/>
    <property type="match status" value="1"/>
</dbReference>
<evidence type="ECO:0000256" key="6">
    <source>
        <dbReference type="SAM" id="MobiDB-lite"/>
    </source>
</evidence>
<dbReference type="GO" id="GO:0030968">
    <property type="term" value="P:endoplasmic reticulum unfolded protein response"/>
    <property type="evidence" value="ECO:0007669"/>
    <property type="project" value="TreeGrafter"/>
</dbReference>